<evidence type="ECO:0000256" key="1">
    <source>
        <dbReference type="SAM" id="SignalP"/>
    </source>
</evidence>
<name>A0A2U1BIU0_9FIRM</name>
<keyword evidence="1" id="KW-0732">Signal</keyword>
<dbReference type="RefSeq" id="WP_116722213.1">
    <property type="nucleotide sequence ID" value="NZ_CALICV010000064.1"/>
</dbReference>
<dbReference type="Proteomes" id="UP000245778">
    <property type="component" value="Unassembled WGS sequence"/>
</dbReference>
<dbReference type="EMBL" id="QEKK01000006">
    <property type="protein sequence ID" value="PVY48533.1"/>
    <property type="molecule type" value="Genomic_DNA"/>
</dbReference>
<protein>
    <submittedName>
        <fullName evidence="2">Uncharacterized protein</fullName>
    </submittedName>
</protein>
<proteinExistence type="predicted"/>
<sequence>MKGIKKILSITLASALIFGVCVFPASAVETDTSQPATVTLQGSLQPFEFNQWQRSYSDFSFDARSAEKMEKALTSAAITAATSALGALFGGGAGASIGGGAVGAFISSYAADAVSEYYEVFGNTGYGTVIGGRYGSKMRIAIYLYSDSARTNLVYSDVYATDHFPV</sequence>
<accession>A0A2U1BIU0</accession>
<dbReference type="GeneID" id="93228345"/>
<dbReference type="AlphaFoldDB" id="A0A2U1BIU0"/>
<organism evidence="2 3">
    <name type="scientific">Intestinimonas butyriciproducens</name>
    <dbReference type="NCBI Taxonomy" id="1297617"/>
    <lineage>
        <taxon>Bacteria</taxon>
        <taxon>Bacillati</taxon>
        <taxon>Bacillota</taxon>
        <taxon>Clostridia</taxon>
        <taxon>Eubacteriales</taxon>
        <taxon>Intestinimonas</taxon>
    </lineage>
</organism>
<dbReference type="OrthoDB" id="2082189at2"/>
<evidence type="ECO:0000313" key="3">
    <source>
        <dbReference type="Proteomes" id="UP000245778"/>
    </source>
</evidence>
<feature type="signal peptide" evidence="1">
    <location>
        <begin position="1"/>
        <end position="27"/>
    </location>
</feature>
<comment type="caution">
    <text evidence="2">The sequence shown here is derived from an EMBL/GenBank/DDBJ whole genome shotgun (WGS) entry which is preliminary data.</text>
</comment>
<gene>
    <name evidence="2" type="ORF">C7373_10639</name>
</gene>
<evidence type="ECO:0000313" key="2">
    <source>
        <dbReference type="EMBL" id="PVY48533.1"/>
    </source>
</evidence>
<feature type="chain" id="PRO_5015458731" evidence="1">
    <location>
        <begin position="28"/>
        <end position="166"/>
    </location>
</feature>
<reference evidence="2 3" key="1">
    <citation type="submission" date="2018-04" db="EMBL/GenBank/DDBJ databases">
        <title>Genomic Encyclopedia of Type Strains, Phase IV (KMG-IV): sequencing the most valuable type-strain genomes for metagenomic binning, comparative biology and taxonomic classification.</title>
        <authorList>
            <person name="Goeker M."/>
        </authorList>
    </citation>
    <scope>NUCLEOTIDE SEQUENCE [LARGE SCALE GENOMIC DNA]</scope>
    <source>
        <strain evidence="2 3">DSM 26588</strain>
    </source>
</reference>